<proteinExistence type="predicted"/>
<reference evidence="1" key="1">
    <citation type="journal article" date="2020" name="New Phytol.">
        <title>Comparative genomics reveals dynamic genome evolution in host specialist ectomycorrhizal fungi.</title>
        <authorList>
            <person name="Lofgren L.A."/>
            <person name="Nguyen N.H."/>
            <person name="Vilgalys R."/>
            <person name="Ruytinx J."/>
            <person name="Liao H.L."/>
            <person name="Branco S."/>
            <person name="Kuo A."/>
            <person name="LaButti K."/>
            <person name="Lipzen A."/>
            <person name="Andreopoulos W."/>
            <person name="Pangilinan J."/>
            <person name="Riley R."/>
            <person name="Hundley H."/>
            <person name="Na H."/>
            <person name="Barry K."/>
            <person name="Grigoriev I.V."/>
            <person name="Stajich J.E."/>
            <person name="Kennedy P.G."/>
        </authorList>
    </citation>
    <scope>NUCLEOTIDE SEQUENCE</scope>
    <source>
        <strain evidence="1">DOB743</strain>
    </source>
</reference>
<organism evidence="1 2">
    <name type="scientific">Suillus placidus</name>
    <dbReference type="NCBI Taxonomy" id="48579"/>
    <lineage>
        <taxon>Eukaryota</taxon>
        <taxon>Fungi</taxon>
        <taxon>Dikarya</taxon>
        <taxon>Basidiomycota</taxon>
        <taxon>Agaricomycotina</taxon>
        <taxon>Agaricomycetes</taxon>
        <taxon>Agaricomycetidae</taxon>
        <taxon>Boletales</taxon>
        <taxon>Suillineae</taxon>
        <taxon>Suillaceae</taxon>
        <taxon>Suillus</taxon>
    </lineage>
</organism>
<dbReference type="Proteomes" id="UP000714275">
    <property type="component" value="Unassembled WGS sequence"/>
</dbReference>
<dbReference type="EMBL" id="JABBWD010000017">
    <property type="protein sequence ID" value="KAG1778092.1"/>
    <property type="molecule type" value="Genomic_DNA"/>
</dbReference>
<sequence length="166" mass="19344">MRYEKDGGPPGGIMTISKDDKTFTLNSIKYLYQDNTFTSKVTGFCIWYMCGLNKSIKLKRCHSSQYVYHYFKDTKKLGLYLGSRYHTEEVIILMAGQVSNVWFLLHSSYELLKDKPPGWAVEITTVIQLLALVIAEELVEPGKKYQAHSQFEEAWRDWIKEWVEEA</sequence>
<keyword evidence="2" id="KW-1185">Reference proteome</keyword>
<gene>
    <name evidence="1" type="ORF">EV702DRAFT_1044789</name>
</gene>
<dbReference type="AlphaFoldDB" id="A0A9P6ZXR6"/>
<dbReference type="OrthoDB" id="2645478at2759"/>
<comment type="caution">
    <text evidence="1">The sequence shown here is derived from an EMBL/GenBank/DDBJ whole genome shotgun (WGS) entry which is preliminary data.</text>
</comment>
<accession>A0A9P6ZXR6</accession>
<evidence type="ECO:0000313" key="1">
    <source>
        <dbReference type="EMBL" id="KAG1778092.1"/>
    </source>
</evidence>
<protein>
    <submittedName>
        <fullName evidence="1">Uncharacterized protein</fullName>
    </submittedName>
</protein>
<name>A0A9P6ZXR6_9AGAM</name>
<evidence type="ECO:0000313" key="2">
    <source>
        <dbReference type="Proteomes" id="UP000714275"/>
    </source>
</evidence>